<dbReference type="InterPro" id="IPR008969">
    <property type="entry name" value="CarboxyPept-like_regulatory"/>
</dbReference>
<dbReference type="Gene3D" id="2.60.40.1120">
    <property type="entry name" value="Carboxypeptidase-like, regulatory domain"/>
    <property type="match status" value="1"/>
</dbReference>
<feature type="chain" id="PRO_5020710541" evidence="1">
    <location>
        <begin position="20"/>
        <end position="846"/>
    </location>
</feature>
<dbReference type="SUPFAM" id="SSF49464">
    <property type="entry name" value="Carboxypeptidase regulatory domain-like"/>
    <property type="match status" value="1"/>
</dbReference>
<keyword evidence="3" id="KW-1185">Reference proteome</keyword>
<sequence>MKQTLLLSLLFLCFLSSRAGRITGRVTNEKGEILPYASVFIKGSTQGTTTNNQGVYFLELDPGNYTVVCQYIGYTRVEKTVSAGAGNSTVSVDFTLAVQQTTMNEVVVRANAEDPAYEIIRNAIRKRKDYLAPLDSFTCEAYIKTLMKTRKLPRKVFGQKIKDEDKQDMGVDSAGKGVIFLSESLTKIAYRKPGRIKLEVLSGRESGSGGYGFNFPTFINFYNNNVNVLTNQLNPRGFVSPIADAALNYYKYQYLGSYWEDGKEVNQIKVIPRRKYEPLFAGTINITEGDWRIHSLELTLTKQSQLEILDTMVIRQIHVPVAKDIWQTKDQVVYFTFNQFGIDATGTFLNVYNKYELTPEFKRNYFNNVIVRYDTSINKKSKTYWDSIRPVALEPEEIKDYRIKDSLHAYRSDSAWSKAYIDSMRRKQGRITVGKILWTDGLRFSNFNKERPSDITWKPLLKQIQYNTVEGLVVGASATYRRWWPKAGNTTSFTPNLRYGFSNSHLNAWGTLQFAKRKMERDGTGLTAENSSWTLNGGKRVSQFNQANPIWPLFNSVYTLFDRRNYMKIYENYFGELVYNKRFDNDLRITAGVLYEDRLPLDNTSDFSIFKDKDKIFTPNYPFEQMLGQFTQHQAVIARIQLEYRPGQQFIEYPTRKVAIGSKYPLLTLAYHKGIDKVLGSDVDFDKWKFSVSDDVNFKLRGLMKYRVSIGGFINDNKVPIQDYQHFNGNQLLFASEYLNSFQLAPYYLNSTTASFYAAAHLEHHFNGMLTNKIPLFKKLNWHLVGGGNAFFVNKDNNYVEVFAGLENIFKVLRVDVVGSYLNGNKGQVALRLGLGGLLGGAFQFK</sequence>
<keyword evidence="2" id="KW-0121">Carboxypeptidase</keyword>
<dbReference type="GO" id="GO:0004180">
    <property type="term" value="F:carboxypeptidase activity"/>
    <property type="evidence" value="ECO:0007669"/>
    <property type="project" value="UniProtKB-KW"/>
</dbReference>
<dbReference type="OrthoDB" id="983143at2"/>
<keyword evidence="2" id="KW-0378">Hydrolase</keyword>
<dbReference type="Pfam" id="PF13715">
    <property type="entry name" value="CarbopepD_reg_2"/>
    <property type="match status" value="1"/>
</dbReference>
<organism evidence="2 3">
    <name type="scientific">Pseudobacter ginsenosidimutans</name>
    <dbReference type="NCBI Taxonomy" id="661488"/>
    <lineage>
        <taxon>Bacteria</taxon>
        <taxon>Pseudomonadati</taxon>
        <taxon>Bacteroidota</taxon>
        <taxon>Chitinophagia</taxon>
        <taxon>Chitinophagales</taxon>
        <taxon>Chitinophagaceae</taxon>
        <taxon>Pseudobacter</taxon>
    </lineage>
</organism>
<protein>
    <submittedName>
        <fullName evidence="2">Carboxypeptidase-like protein</fullName>
    </submittedName>
</protein>
<evidence type="ECO:0000313" key="3">
    <source>
        <dbReference type="Proteomes" id="UP000293874"/>
    </source>
</evidence>
<comment type="caution">
    <text evidence="2">The sequence shown here is derived from an EMBL/GenBank/DDBJ whole genome shotgun (WGS) entry which is preliminary data.</text>
</comment>
<gene>
    <name evidence="2" type="ORF">EV199_2626</name>
</gene>
<dbReference type="InterPro" id="IPR043741">
    <property type="entry name" value="DUF5686"/>
</dbReference>
<dbReference type="Proteomes" id="UP000293874">
    <property type="component" value="Unassembled WGS sequence"/>
</dbReference>
<evidence type="ECO:0000313" key="2">
    <source>
        <dbReference type="EMBL" id="RZS70733.1"/>
    </source>
</evidence>
<keyword evidence="1" id="KW-0732">Signal</keyword>
<dbReference type="EMBL" id="SGXA01000002">
    <property type="protein sequence ID" value="RZS70733.1"/>
    <property type="molecule type" value="Genomic_DNA"/>
</dbReference>
<dbReference type="RefSeq" id="WP_130541219.1">
    <property type="nucleotide sequence ID" value="NZ_CP042431.1"/>
</dbReference>
<keyword evidence="2" id="KW-0645">Protease</keyword>
<accession>A0A4Q7MUG5</accession>
<feature type="signal peptide" evidence="1">
    <location>
        <begin position="1"/>
        <end position="19"/>
    </location>
</feature>
<evidence type="ECO:0000256" key="1">
    <source>
        <dbReference type="SAM" id="SignalP"/>
    </source>
</evidence>
<dbReference type="AlphaFoldDB" id="A0A4Q7MUG5"/>
<reference evidence="2 3" key="1">
    <citation type="submission" date="2019-02" db="EMBL/GenBank/DDBJ databases">
        <title>Genomic Encyclopedia of Type Strains, Phase IV (KMG-IV): sequencing the most valuable type-strain genomes for metagenomic binning, comparative biology and taxonomic classification.</title>
        <authorList>
            <person name="Goeker M."/>
        </authorList>
    </citation>
    <scope>NUCLEOTIDE SEQUENCE [LARGE SCALE GENOMIC DNA]</scope>
    <source>
        <strain evidence="2 3">DSM 18116</strain>
    </source>
</reference>
<dbReference type="Pfam" id="PF18939">
    <property type="entry name" value="DUF5686"/>
    <property type="match status" value="1"/>
</dbReference>
<name>A0A4Q7MUG5_9BACT</name>
<proteinExistence type="predicted"/>